<sequence>MAETKIFEILDEAKELDAKIAKYKDVADQDMMMVWMDNILKLVTKLGKAEEELQERFEMLEDSLEK</sequence>
<dbReference type="RefSeq" id="WP_069584459.1">
    <property type="nucleotide sequence ID" value="NZ_LMVM01000023.1"/>
</dbReference>
<protein>
    <recommendedName>
        <fullName evidence="3">PH domain-containing protein</fullName>
    </recommendedName>
</protein>
<reference evidence="1 2" key="1">
    <citation type="journal article" date="2017" name="BMC Genomics">
        <title>Genomic analysis of methanogenic archaea reveals a shift towards energy conservation.</title>
        <authorList>
            <person name="Gilmore S.P."/>
            <person name="Henske J.K."/>
            <person name="Sexton J.A."/>
            <person name="Solomon K.V."/>
            <person name="Seppala S."/>
            <person name="Yoo J.I."/>
            <person name="Huyett L.M."/>
            <person name="Pressman A."/>
            <person name="Cogan J.Z."/>
            <person name="Kivenson V."/>
            <person name="Peng X."/>
            <person name="Tan Y."/>
            <person name="Valentine D.L."/>
            <person name="O'Malley M.A."/>
        </authorList>
    </citation>
    <scope>NUCLEOTIDE SEQUENCE [LARGE SCALE GENOMIC DNA]</scope>
    <source>
        <strain evidence="1 2">M.o.H.</strain>
    </source>
</reference>
<gene>
    <name evidence="1" type="ORF">ASJ80_05750</name>
</gene>
<organism evidence="1 2">
    <name type="scientific">Methanobacterium bryantii</name>
    <dbReference type="NCBI Taxonomy" id="2161"/>
    <lineage>
        <taxon>Archaea</taxon>
        <taxon>Methanobacteriati</taxon>
        <taxon>Methanobacteriota</taxon>
        <taxon>Methanomada group</taxon>
        <taxon>Methanobacteria</taxon>
        <taxon>Methanobacteriales</taxon>
        <taxon>Methanobacteriaceae</taxon>
        <taxon>Methanobacterium</taxon>
    </lineage>
</organism>
<evidence type="ECO:0008006" key="3">
    <source>
        <dbReference type="Google" id="ProtNLM"/>
    </source>
</evidence>
<dbReference type="Proteomes" id="UP000217784">
    <property type="component" value="Unassembled WGS sequence"/>
</dbReference>
<name>A0A2A2H4K4_METBR</name>
<dbReference type="AlphaFoldDB" id="A0A2A2H4K4"/>
<dbReference type="OrthoDB" id="375638at2157"/>
<proteinExistence type="predicted"/>
<keyword evidence="2" id="KW-1185">Reference proteome</keyword>
<evidence type="ECO:0000313" key="2">
    <source>
        <dbReference type="Proteomes" id="UP000217784"/>
    </source>
</evidence>
<comment type="caution">
    <text evidence="1">The sequence shown here is derived from an EMBL/GenBank/DDBJ whole genome shotgun (WGS) entry which is preliminary data.</text>
</comment>
<evidence type="ECO:0000313" key="1">
    <source>
        <dbReference type="EMBL" id="PAV04349.1"/>
    </source>
</evidence>
<dbReference type="EMBL" id="LMVM01000023">
    <property type="protein sequence ID" value="PAV04349.1"/>
    <property type="molecule type" value="Genomic_DNA"/>
</dbReference>
<accession>A0A2A2H4K4</accession>